<evidence type="ECO:0000313" key="7">
    <source>
        <dbReference type="EMBL" id="PVE12155.1"/>
    </source>
</evidence>
<dbReference type="PRINTS" id="PR00455">
    <property type="entry name" value="HTHTETR"/>
</dbReference>
<feature type="domain" description="HTH tetR-type" evidence="6">
    <location>
        <begin position="27"/>
        <end position="86"/>
    </location>
</feature>
<evidence type="ECO:0000259" key="6">
    <source>
        <dbReference type="PROSITE" id="PS50977"/>
    </source>
</evidence>
<evidence type="ECO:0000256" key="2">
    <source>
        <dbReference type="ARBA" id="ARBA00023125"/>
    </source>
</evidence>
<dbReference type="GO" id="GO:0003700">
    <property type="term" value="F:DNA-binding transcription factor activity"/>
    <property type="evidence" value="ECO:0007669"/>
    <property type="project" value="TreeGrafter"/>
</dbReference>
<evidence type="ECO:0000256" key="5">
    <source>
        <dbReference type="SAM" id="MobiDB-lite"/>
    </source>
</evidence>
<dbReference type="PANTHER" id="PTHR30055:SF234">
    <property type="entry name" value="HTH-TYPE TRANSCRIPTIONAL REGULATOR BETI"/>
    <property type="match status" value="1"/>
</dbReference>
<keyword evidence="1" id="KW-0805">Transcription regulation</keyword>
<dbReference type="OrthoDB" id="9795011at2"/>
<comment type="caution">
    <text evidence="7">The sequence shown here is derived from an EMBL/GenBank/DDBJ whole genome shotgun (WGS) entry which is preliminary data.</text>
</comment>
<dbReference type="Proteomes" id="UP000245992">
    <property type="component" value="Unassembled WGS sequence"/>
</dbReference>
<dbReference type="GO" id="GO:0000976">
    <property type="term" value="F:transcription cis-regulatory region binding"/>
    <property type="evidence" value="ECO:0007669"/>
    <property type="project" value="TreeGrafter"/>
</dbReference>
<evidence type="ECO:0000256" key="3">
    <source>
        <dbReference type="ARBA" id="ARBA00023163"/>
    </source>
</evidence>
<dbReference type="Gene3D" id="1.10.357.10">
    <property type="entry name" value="Tetracycline Repressor, domain 2"/>
    <property type="match status" value="1"/>
</dbReference>
<organism evidence="7 8">
    <name type="scientific">Streptomyces scopuliridis RB72</name>
    <dbReference type="NCBI Taxonomy" id="1440053"/>
    <lineage>
        <taxon>Bacteria</taxon>
        <taxon>Bacillati</taxon>
        <taxon>Actinomycetota</taxon>
        <taxon>Actinomycetes</taxon>
        <taxon>Kitasatosporales</taxon>
        <taxon>Streptomycetaceae</taxon>
        <taxon>Streptomyces</taxon>
    </lineage>
</organism>
<name>A0A2T7TAL6_9ACTN</name>
<dbReference type="SUPFAM" id="SSF46689">
    <property type="entry name" value="Homeodomain-like"/>
    <property type="match status" value="1"/>
</dbReference>
<feature type="region of interest" description="Disordered" evidence="5">
    <location>
        <begin position="1"/>
        <end position="22"/>
    </location>
</feature>
<evidence type="ECO:0000256" key="1">
    <source>
        <dbReference type="ARBA" id="ARBA00023015"/>
    </source>
</evidence>
<sequence length="228" mass="24403">MPVESSRIPRVPSSAPAAARGLRADARNNRNRILDAARETFAALGLDVPMSEIARRSGVGAATLYRRFPTKEALVTEVFADQLSACVSVVDEALADPDPWHGFCSVIEKVCAMHAVDRGFTAAFLSAFPDAVAFEEERVRAERGFAVLTRRAKDAGRLRSDFAQADLTLVLMANGGIATGSTEAALAASRRLVAYLLQAFRADHADPAEPLPPAPPLGLHHVHRPPTA</sequence>
<accession>A0A2T7TAL6</accession>
<feature type="compositionally biased region" description="Low complexity" evidence="5">
    <location>
        <begin position="1"/>
        <end position="21"/>
    </location>
</feature>
<dbReference type="STRING" id="1440053.GCA_000718095_00310"/>
<keyword evidence="8" id="KW-1185">Reference proteome</keyword>
<keyword evidence="2 4" id="KW-0238">DNA-binding</keyword>
<dbReference type="InterPro" id="IPR009057">
    <property type="entry name" value="Homeodomain-like_sf"/>
</dbReference>
<dbReference type="InterPro" id="IPR050109">
    <property type="entry name" value="HTH-type_TetR-like_transc_reg"/>
</dbReference>
<dbReference type="PROSITE" id="PS50977">
    <property type="entry name" value="HTH_TETR_2"/>
    <property type="match status" value="1"/>
</dbReference>
<feature type="DNA-binding region" description="H-T-H motif" evidence="4">
    <location>
        <begin position="49"/>
        <end position="68"/>
    </location>
</feature>
<reference evidence="7 8" key="1">
    <citation type="submission" date="2013-12" db="EMBL/GenBank/DDBJ databases">
        <title>Annotated genome of Streptomyces scopuliridis.</title>
        <authorList>
            <person name="Olson J.B."/>
        </authorList>
    </citation>
    <scope>NUCLEOTIDE SEQUENCE [LARGE SCALE GENOMIC DNA]</scope>
    <source>
        <strain evidence="7 8">RB72</strain>
    </source>
</reference>
<keyword evidence="3" id="KW-0804">Transcription</keyword>
<protein>
    <submittedName>
        <fullName evidence="7">TetR family transcriptional regulator</fullName>
    </submittedName>
</protein>
<gene>
    <name evidence="7" type="ORF">Y717_05910</name>
</gene>
<feature type="region of interest" description="Disordered" evidence="5">
    <location>
        <begin position="207"/>
        <end position="228"/>
    </location>
</feature>
<evidence type="ECO:0000313" key="8">
    <source>
        <dbReference type="Proteomes" id="UP000245992"/>
    </source>
</evidence>
<dbReference type="Pfam" id="PF00440">
    <property type="entry name" value="TetR_N"/>
    <property type="match status" value="1"/>
</dbReference>
<dbReference type="EMBL" id="AZSP01000122">
    <property type="protein sequence ID" value="PVE12155.1"/>
    <property type="molecule type" value="Genomic_DNA"/>
</dbReference>
<proteinExistence type="predicted"/>
<dbReference type="PANTHER" id="PTHR30055">
    <property type="entry name" value="HTH-TYPE TRANSCRIPTIONAL REGULATOR RUTR"/>
    <property type="match status" value="1"/>
</dbReference>
<dbReference type="AlphaFoldDB" id="A0A2T7TAL6"/>
<dbReference type="InterPro" id="IPR036271">
    <property type="entry name" value="Tet_transcr_reg_TetR-rel_C_sf"/>
</dbReference>
<dbReference type="RefSeq" id="WP_030349528.1">
    <property type="nucleotide sequence ID" value="NZ_AZSP01000122.1"/>
</dbReference>
<dbReference type="InterPro" id="IPR001647">
    <property type="entry name" value="HTH_TetR"/>
</dbReference>
<dbReference type="SUPFAM" id="SSF48498">
    <property type="entry name" value="Tetracyclin repressor-like, C-terminal domain"/>
    <property type="match status" value="1"/>
</dbReference>
<evidence type="ECO:0000256" key="4">
    <source>
        <dbReference type="PROSITE-ProRule" id="PRU00335"/>
    </source>
</evidence>